<evidence type="ECO:0000313" key="10">
    <source>
        <dbReference type="Proteomes" id="UP000532746"/>
    </source>
</evidence>
<protein>
    <submittedName>
        <fullName evidence="9">Uncharacterized membrane protein YcaP (DUF421 family)</fullName>
    </submittedName>
</protein>
<evidence type="ECO:0000259" key="8">
    <source>
        <dbReference type="Pfam" id="PF04239"/>
    </source>
</evidence>
<dbReference type="RefSeq" id="WP_183404898.1">
    <property type="nucleotide sequence ID" value="NZ_JACHGG010000006.1"/>
</dbReference>
<keyword evidence="4 7" id="KW-0812">Transmembrane</keyword>
<evidence type="ECO:0000256" key="4">
    <source>
        <dbReference type="ARBA" id="ARBA00022692"/>
    </source>
</evidence>
<dbReference type="PANTHER" id="PTHR34582:SF6">
    <property type="entry name" value="UPF0702 TRANSMEMBRANE PROTEIN YCAP"/>
    <property type="match status" value="1"/>
</dbReference>
<accession>A0A7W9T3D0</accession>
<keyword evidence="3" id="KW-1003">Cell membrane</keyword>
<gene>
    <name evidence="9" type="ORF">HNQ93_003716</name>
</gene>
<keyword evidence="10" id="KW-1185">Reference proteome</keyword>
<feature type="transmembrane region" description="Helical" evidence="7">
    <location>
        <begin position="80"/>
        <end position="101"/>
    </location>
</feature>
<evidence type="ECO:0000313" key="9">
    <source>
        <dbReference type="EMBL" id="MBB6060841.1"/>
    </source>
</evidence>
<sequence>MKKEDIHLGDWKRILFGDAPAEFAVEVLVRTLLIYFIFLLVLRLMGKRMNSQLTITELAVMVMLGAIVAVPMQIPNRGLLPAVVLLLVVLFLQRGLNWWALRRRKVELTLQGDVTILAKDGVLLMDTLRAERVSHEQLYAQLRDKKITHLGEVKRVYMEADGLFSIYKRRKPGPGLSVLPEKDEKLREAQQKAPDQKVCNYCGYLATPTDHAGNRCPSCGHAEWVMAVR</sequence>
<evidence type="ECO:0000256" key="2">
    <source>
        <dbReference type="ARBA" id="ARBA00006448"/>
    </source>
</evidence>
<feature type="domain" description="YetF C-terminal" evidence="8">
    <location>
        <begin position="103"/>
        <end position="172"/>
    </location>
</feature>
<evidence type="ECO:0000256" key="7">
    <source>
        <dbReference type="SAM" id="Phobius"/>
    </source>
</evidence>
<reference evidence="9 10" key="1">
    <citation type="submission" date="2020-08" db="EMBL/GenBank/DDBJ databases">
        <title>Genomic Encyclopedia of Type Strains, Phase IV (KMG-IV): sequencing the most valuable type-strain genomes for metagenomic binning, comparative biology and taxonomic classification.</title>
        <authorList>
            <person name="Goeker M."/>
        </authorList>
    </citation>
    <scope>NUCLEOTIDE SEQUENCE [LARGE SCALE GENOMIC DNA]</scope>
    <source>
        <strain evidence="9 10">DSM 26718</strain>
    </source>
</reference>
<dbReference type="Gene3D" id="3.30.240.20">
    <property type="entry name" value="bsu07140 like domains"/>
    <property type="match status" value="1"/>
</dbReference>
<dbReference type="AlphaFoldDB" id="A0A7W9T3D0"/>
<evidence type="ECO:0000256" key="3">
    <source>
        <dbReference type="ARBA" id="ARBA00022475"/>
    </source>
</evidence>
<dbReference type="EMBL" id="JACHGG010000006">
    <property type="protein sequence ID" value="MBB6060841.1"/>
    <property type="molecule type" value="Genomic_DNA"/>
</dbReference>
<organism evidence="9 10">
    <name type="scientific">Hymenobacter luteus</name>
    <dbReference type="NCBI Taxonomy" id="1411122"/>
    <lineage>
        <taxon>Bacteria</taxon>
        <taxon>Pseudomonadati</taxon>
        <taxon>Bacteroidota</taxon>
        <taxon>Cytophagia</taxon>
        <taxon>Cytophagales</taxon>
        <taxon>Hymenobacteraceae</taxon>
        <taxon>Hymenobacter</taxon>
    </lineage>
</organism>
<keyword evidence="5 7" id="KW-1133">Transmembrane helix</keyword>
<name>A0A7W9T3D0_9BACT</name>
<evidence type="ECO:0000256" key="1">
    <source>
        <dbReference type="ARBA" id="ARBA00004651"/>
    </source>
</evidence>
<evidence type="ECO:0000256" key="5">
    <source>
        <dbReference type="ARBA" id="ARBA00022989"/>
    </source>
</evidence>
<dbReference type="Proteomes" id="UP000532746">
    <property type="component" value="Unassembled WGS sequence"/>
</dbReference>
<comment type="similarity">
    <text evidence="2">Belongs to the UPF0702 family.</text>
</comment>
<feature type="transmembrane region" description="Helical" evidence="7">
    <location>
        <begin position="54"/>
        <end position="74"/>
    </location>
</feature>
<dbReference type="Pfam" id="PF04239">
    <property type="entry name" value="DUF421"/>
    <property type="match status" value="1"/>
</dbReference>
<dbReference type="InterPro" id="IPR007353">
    <property type="entry name" value="DUF421"/>
</dbReference>
<evidence type="ECO:0000256" key="6">
    <source>
        <dbReference type="ARBA" id="ARBA00023136"/>
    </source>
</evidence>
<proteinExistence type="inferred from homology"/>
<feature type="transmembrane region" description="Helical" evidence="7">
    <location>
        <begin position="23"/>
        <end position="42"/>
    </location>
</feature>
<dbReference type="InterPro" id="IPR023090">
    <property type="entry name" value="UPF0702_alpha/beta_dom_sf"/>
</dbReference>
<dbReference type="PANTHER" id="PTHR34582">
    <property type="entry name" value="UPF0702 TRANSMEMBRANE PROTEIN YCAP"/>
    <property type="match status" value="1"/>
</dbReference>
<comment type="caution">
    <text evidence="9">The sequence shown here is derived from an EMBL/GenBank/DDBJ whole genome shotgun (WGS) entry which is preliminary data.</text>
</comment>
<comment type="subcellular location">
    <subcellularLocation>
        <location evidence="1">Cell membrane</location>
        <topology evidence="1">Multi-pass membrane protein</topology>
    </subcellularLocation>
</comment>
<dbReference type="GO" id="GO:0005886">
    <property type="term" value="C:plasma membrane"/>
    <property type="evidence" value="ECO:0007669"/>
    <property type="project" value="UniProtKB-SubCell"/>
</dbReference>
<keyword evidence="6 7" id="KW-0472">Membrane</keyword>